<keyword evidence="5 7" id="KW-1133">Transmembrane helix</keyword>
<dbReference type="SUPFAM" id="SSF161098">
    <property type="entry name" value="MetI-like"/>
    <property type="match status" value="1"/>
</dbReference>
<evidence type="ECO:0000256" key="7">
    <source>
        <dbReference type="SAM" id="Phobius"/>
    </source>
</evidence>
<dbReference type="EMBL" id="CP029752">
    <property type="protein sequence ID" value="QFG76583.1"/>
    <property type="molecule type" value="Genomic_DNA"/>
</dbReference>
<name>A0A5P6A9G5_RAOPL</name>
<keyword evidence="2" id="KW-0813">Transport</keyword>
<dbReference type="GO" id="GO:0005886">
    <property type="term" value="C:plasma membrane"/>
    <property type="evidence" value="ECO:0007669"/>
    <property type="project" value="UniProtKB-SubCell"/>
</dbReference>
<sequence>MLANVPSIIAPSPLDVFTGLINNWSTLLGAAWDTLKIALLGLILGSVLGFLLACPAWSSTFISGLILPGVLVAQSVPVVAMVPVISRVIGYDVRSVIAITVLISFSRLMCSPAPG</sequence>
<keyword evidence="4 7" id="KW-0812">Transmembrane</keyword>
<evidence type="ECO:0000313" key="8">
    <source>
        <dbReference type="EMBL" id="QFG76583.1"/>
    </source>
</evidence>
<reference evidence="8" key="1">
    <citation type="submission" date="2018-05" db="EMBL/GenBank/DDBJ databases">
        <title>Bacterial isolates from healthy term breastfed infants carrying antibiotic resistance genes.</title>
        <authorList>
            <person name="Casaburi G."/>
        </authorList>
    </citation>
    <scope>NUCLEOTIDE SEQUENCE [LARGE SCALE GENOMIC DNA]</scope>
    <source>
        <strain evidence="8">7084_4</strain>
    </source>
</reference>
<evidence type="ECO:0000256" key="2">
    <source>
        <dbReference type="ARBA" id="ARBA00022448"/>
    </source>
</evidence>
<feature type="transmembrane region" description="Helical" evidence="7">
    <location>
        <begin position="37"/>
        <end position="58"/>
    </location>
</feature>
<evidence type="ECO:0000256" key="6">
    <source>
        <dbReference type="ARBA" id="ARBA00023136"/>
    </source>
</evidence>
<evidence type="ECO:0000256" key="5">
    <source>
        <dbReference type="ARBA" id="ARBA00022989"/>
    </source>
</evidence>
<feature type="transmembrane region" description="Helical" evidence="7">
    <location>
        <begin position="65"/>
        <end position="85"/>
    </location>
</feature>
<dbReference type="AlphaFoldDB" id="A0A5P6A9G5"/>
<dbReference type="PANTHER" id="PTHR30151">
    <property type="entry name" value="ALKANE SULFONATE ABC TRANSPORTER-RELATED, MEMBRANE SUBUNIT"/>
    <property type="match status" value="1"/>
</dbReference>
<accession>A0A5P6A9G5</accession>
<keyword evidence="6 7" id="KW-0472">Membrane</keyword>
<dbReference type="InterPro" id="IPR035906">
    <property type="entry name" value="MetI-like_sf"/>
</dbReference>
<comment type="subcellular location">
    <subcellularLocation>
        <location evidence="1">Cell membrane</location>
        <topology evidence="1">Multi-pass membrane protein</topology>
    </subcellularLocation>
</comment>
<evidence type="ECO:0000256" key="4">
    <source>
        <dbReference type="ARBA" id="ARBA00022692"/>
    </source>
</evidence>
<dbReference type="PANTHER" id="PTHR30151:SF20">
    <property type="entry name" value="ABC TRANSPORTER PERMEASE PROTEIN HI_0355-RELATED"/>
    <property type="match status" value="1"/>
</dbReference>
<gene>
    <name evidence="8" type="ORF">DMB90_08420</name>
</gene>
<protein>
    <submittedName>
        <fullName evidence="8">Uncharacterized protein</fullName>
    </submittedName>
</protein>
<evidence type="ECO:0000256" key="1">
    <source>
        <dbReference type="ARBA" id="ARBA00004651"/>
    </source>
</evidence>
<evidence type="ECO:0000256" key="3">
    <source>
        <dbReference type="ARBA" id="ARBA00022475"/>
    </source>
</evidence>
<keyword evidence="3" id="KW-1003">Cell membrane</keyword>
<proteinExistence type="predicted"/>
<organism evidence="8">
    <name type="scientific">Raoultella planticola</name>
    <name type="common">Klebsiella planticola</name>
    <dbReference type="NCBI Taxonomy" id="575"/>
    <lineage>
        <taxon>Bacteria</taxon>
        <taxon>Pseudomonadati</taxon>
        <taxon>Pseudomonadota</taxon>
        <taxon>Gammaproteobacteria</taxon>
        <taxon>Enterobacterales</taxon>
        <taxon>Enterobacteriaceae</taxon>
        <taxon>Klebsiella/Raoultella group</taxon>
        <taxon>Raoultella</taxon>
    </lineage>
</organism>